<sequence length="462" mass="53846">MDFRKVIEQIRQKDPKSLFNLSQIRGVEETLQSLPSLEYLGHGIQSICFQSGEGFVVKCCMKRKNSILLSKKILLSTTQDLIQRGFPILPAQSVLYENNTWMVYTQPMCRVMERVTLKFCLRVLLFLQQMIETDLRFSDIYYKNFGTYQNKFVLFDYHEMEHFDTASNFLITNLYSLFKLLGYRMGWNRHQTDGSVVSHWDEIVSNNFGRSMLPMELAELLYSLHQRNIGEIKTHLQIAQDYLKNNLCRDVCSYRRCLKINQQDLIELNYPNKLYQMLFQLIDQREVEIKTVYDWHAAESGAGLKLAQDFPNIVVTLGCHTPEEVIGTQEVMDRCVIYNTLLNTPELKPLAVMRALNREQYDLIIYGRIVLDLLIAGKLAELPRMIRSQVGKVCCLEVPMVGDYELGKIQTQIPAATCDPLISPLVFRTFLQVNRVRVNRCILMDNNGSGEHRMRKYFFWCS</sequence>
<organism evidence="1">
    <name type="scientific">viral metagenome</name>
    <dbReference type="NCBI Taxonomy" id="1070528"/>
    <lineage>
        <taxon>unclassified sequences</taxon>
        <taxon>metagenomes</taxon>
        <taxon>organismal metagenomes</taxon>
    </lineage>
</organism>
<accession>A0A6C0BLT5</accession>
<protein>
    <submittedName>
        <fullName evidence="1">Uncharacterized protein</fullName>
    </submittedName>
</protein>
<dbReference type="AlphaFoldDB" id="A0A6C0BLT5"/>
<evidence type="ECO:0000313" key="1">
    <source>
        <dbReference type="EMBL" id="QHS92539.1"/>
    </source>
</evidence>
<name>A0A6C0BLT5_9ZZZZ</name>
<dbReference type="EMBL" id="MN739181">
    <property type="protein sequence ID" value="QHS92539.1"/>
    <property type="molecule type" value="Genomic_DNA"/>
</dbReference>
<reference evidence="1" key="1">
    <citation type="journal article" date="2020" name="Nature">
        <title>Giant virus diversity and host interactions through global metagenomics.</title>
        <authorList>
            <person name="Schulz F."/>
            <person name="Roux S."/>
            <person name="Paez-Espino D."/>
            <person name="Jungbluth S."/>
            <person name="Walsh D.A."/>
            <person name="Denef V.J."/>
            <person name="McMahon K.D."/>
            <person name="Konstantinidis K.T."/>
            <person name="Eloe-Fadrosh E.A."/>
            <person name="Kyrpides N.C."/>
            <person name="Woyke T."/>
        </authorList>
    </citation>
    <scope>NUCLEOTIDE SEQUENCE</scope>
    <source>
        <strain evidence="1">GVMAG-M-3300014204-73</strain>
    </source>
</reference>
<proteinExistence type="predicted"/>